<sequence length="393" mass="44176">MEGELAEKTTFDNQPLEMDWENAVVTKEHYEIPLHYPLNGFVSKYQEVETRLLVPRSKIGEYSFMTLDTEEIREEFSFTELTSVPDKTSLEAYLYMSFNKEFQPGDLHFKRLALSDPKAYMPVECETVTIRYLEKDCYWIGGTLYTCSDWREVSRQEVKVCGNEGIIGGRNYHKVFEIESKQLDSCINNILIELTTLDSGPGTIVSSFSQQSGGFNWTLKSGNTGLSNASTSPFYNNGVTTTISNTNLSNATNLSIVRTILHEAVHAYFVTVQNLTLTVEEKSKLMGNNWFSIVQELVPNQGHALIASNFADQIAKGLYDYSQLKGLNISMQYCKDLSWGGLTHYDSNGSGNYTISPWIVENFLNSSDRSRILNVINVEQIGGSNKKGDDAGC</sequence>
<protein>
    <recommendedName>
        <fullName evidence="3">SprT-like domain-containing protein</fullName>
    </recommendedName>
</protein>
<keyword evidence="2" id="KW-1185">Reference proteome</keyword>
<organism evidence="1 2">
    <name type="scientific">Algoriphagus halophytocola</name>
    <dbReference type="NCBI Taxonomy" id="2991499"/>
    <lineage>
        <taxon>Bacteria</taxon>
        <taxon>Pseudomonadati</taxon>
        <taxon>Bacteroidota</taxon>
        <taxon>Cytophagia</taxon>
        <taxon>Cytophagales</taxon>
        <taxon>Cyclobacteriaceae</taxon>
        <taxon>Algoriphagus</taxon>
    </lineage>
</organism>
<dbReference type="RefSeq" id="WP_264808068.1">
    <property type="nucleotide sequence ID" value="NZ_CP110226.1"/>
</dbReference>
<evidence type="ECO:0000313" key="2">
    <source>
        <dbReference type="Proteomes" id="UP001163156"/>
    </source>
</evidence>
<evidence type="ECO:0008006" key="3">
    <source>
        <dbReference type="Google" id="ProtNLM"/>
    </source>
</evidence>
<dbReference type="Proteomes" id="UP001163156">
    <property type="component" value="Chromosome"/>
</dbReference>
<proteinExistence type="predicted"/>
<reference evidence="1" key="1">
    <citation type="submission" date="2022-10" db="EMBL/GenBank/DDBJ databases">
        <title>Algoriphagus sp. a novel bacteria isolate from halophytes salicornia europaea.</title>
        <authorList>
            <person name="Peng Y."/>
            <person name="Jiang L."/>
            <person name="Lee J."/>
        </authorList>
    </citation>
    <scope>NUCLEOTIDE SEQUENCE</scope>
    <source>
        <strain evidence="1">TR-M5</strain>
    </source>
</reference>
<dbReference type="EMBL" id="CP110226">
    <property type="protein sequence ID" value="UZD21596.1"/>
    <property type="molecule type" value="Genomic_DNA"/>
</dbReference>
<evidence type="ECO:0000313" key="1">
    <source>
        <dbReference type="EMBL" id="UZD21596.1"/>
    </source>
</evidence>
<gene>
    <name evidence="1" type="ORF">OM944_13095</name>
</gene>
<name>A0ABY6MH13_9BACT</name>
<accession>A0ABY6MH13</accession>